<feature type="compositionally biased region" description="Polar residues" evidence="1">
    <location>
        <begin position="1103"/>
        <end position="1112"/>
    </location>
</feature>
<feature type="region of interest" description="Disordered" evidence="1">
    <location>
        <begin position="1"/>
        <end position="44"/>
    </location>
</feature>
<feature type="region of interest" description="Disordered" evidence="1">
    <location>
        <begin position="932"/>
        <end position="1029"/>
    </location>
</feature>
<feature type="compositionally biased region" description="Gly residues" evidence="1">
    <location>
        <begin position="151"/>
        <end position="161"/>
    </location>
</feature>
<feature type="compositionally biased region" description="Gly residues" evidence="1">
    <location>
        <begin position="514"/>
        <end position="524"/>
    </location>
</feature>
<feature type="compositionally biased region" description="Basic residues" evidence="1">
    <location>
        <begin position="845"/>
        <end position="856"/>
    </location>
</feature>
<proteinExistence type="predicted"/>
<feature type="region of interest" description="Disordered" evidence="1">
    <location>
        <begin position="712"/>
        <end position="780"/>
    </location>
</feature>
<feature type="region of interest" description="Disordered" evidence="1">
    <location>
        <begin position="603"/>
        <end position="627"/>
    </location>
</feature>
<dbReference type="EnsemblMetazoa" id="ACOM035561-RA">
    <property type="protein sequence ID" value="ACOM035561-PA.1"/>
    <property type="gene ID" value="ACOM035561"/>
</dbReference>
<feature type="compositionally biased region" description="Gly residues" evidence="1">
    <location>
        <begin position="1"/>
        <end position="14"/>
    </location>
</feature>
<feature type="compositionally biased region" description="Gly residues" evidence="1">
    <location>
        <begin position="448"/>
        <end position="470"/>
    </location>
</feature>
<feature type="compositionally biased region" description="Polar residues" evidence="1">
    <location>
        <begin position="970"/>
        <end position="995"/>
    </location>
</feature>
<accession>A0A8W7PPJ2</accession>
<feature type="region of interest" description="Disordered" evidence="1">
    <location>
        <begin position="1154"/>
        <end position="1180"/>
    </location>
</feature>
<feature type="region of interest" description="Disordered" evidence="1">
    <location>
        <begin position="234"/>
        <end position="323"/>
    </location>
</feature>
<organism evidence="2">
    <name type="scientific">Anopheles coluzzii</name>
    <name type="common">African malaria mosquito</name>
    <dbReference type="NCBI Taxonomy" id="1518534"/>
    <lineage>
        <taxon>Eukaryota</taxon>
        <taxon>Metazoa</taxon>
        <taxon>Ecdysozoa</taxon>
        <taxon>Arthropoda</taxon>
        <taxon>Hexapoda</taxon>
        <taxon>Insecta</taxon>
        <taxon>Pterygota</taxon>
        <taxon>Neoptera</taxon>
        <taxon>Endopterygota</taxon>
        <taxon>Diptera</taxon>
        <taxon>Nematocera</taxon>
        <taxon>Culicoidea</taxon>
        <taxon>Culicidae</taxon>
        <taxon>Anophelinae</taxon>
        <taxon>Anopheles</taxon>
    </lineage>
</organism>
<feature type="compositionally biased region" description="Low complexity" evidence="1">
    <location>
        <begin position="1113"/>
        <end position="1124"/>
    </location>
</feature>
<feature type="compositionally biased region" description="Low complexity" evidence="1">
    <location>
        <begin position="720"/>
        <end position="731"/>
    </location>
</feature>
<dbReference type="Proteomes" id="UP000075882">
    <property type="component" value="Unassembled WGS sequence"/>
</dbReference>
<sequence length="1291" mass="134164">MNGEIGEGAGGGGSVSVTAAATTSSNGEDDYVPPDLSVAAGGSPTPLGCPSEWMEGNLFDTTIPSTVDSLRDIFDTAIQSNVDAAPEVPGSNDGDIEPSLFASGSNSLDYAPAPSTPMRVARPNREFSHAVPDIFGDECLYMCDRSERGEGGGGGRGGTVTGTGTDAARSGGGAAGSYYPLRSSNPNVSIAAPAPPSPIMPIPPAAVFPSSSVSSSSRTRVRYDYSKHNHSGFGSMYRQFHPGESGATSSSSSSNSSSTFGTHASHGGRTFVNDTPAPTPTQHPYQVHYRQQQGSSYTPSTGAFGYATNDHADMPPRSTSSEVRRARKRFLDDDAQQQQHHPPALSSNCWNGYSSGSCTRERPTEATVPVPAPRSDSSGCVGVKIEPTTVPEPCTSTGGGATIKTEPPTEVPNGAFGCRTPPTPTRDEPPLQMLDAVKLEPYEVGINGGGGGGGVVDGPTTNGGDGGMPSGSGISAESSRVFGRVQQQPDLLALSSSRPTIKQETATDSNAASGSGGGGDGGGCFCQECSRTPQRPDREERNSPPIKRECCSCSPASTPAPAAAAMAPAPPSVLPPSSSVIQSTESVSLPDTKQGIVKLEPSEELPTHPAPPPQVPSECASESAPAVKQEVAATTTECCNSSGAAAPVDVKPPLPNVEIEPEQAEDAKVTLDNDTLVTMDSGAADDTAGPFNAGPVVSQSFSLVCAPDAPDAGAGSVDNTQTQVASSSVSVGAGGQAADGATPAGESQAPAGNDEQTNPSDSTRRLFGSEALDPHPDLQLDWITDSSSISISDDNDDVIMIERMTEASGNKAPYSNTASGVAGTAAGGASGHGGDGGSSSSGVLRRQRRTRNRHPSSRAEPIDLTNDSDDDDDTDLEVVRSAQHAGGSSGVRPSWVQERSAWLRRLRMERGSTSVMRRYLIHALQYKRSRRELAAPSDLRSSGTDHRSPRPPASSAHKLLNTHFVRTGTPPVSSSSRSRHLNTPPSGAHNPRSSAGGSGRHERRLDGVPSSLASVPDSHSSYSAASAARHGRVQHRRTWGMRHCGCVRCPMLVRSLNDPHYLQPHPNATHHLPTEECVHCQRPRGPDHQLHALQTITPSPILSTSYSPASRAQQQQQQRQMDGTGNVVSGGSTGLAIAPDVVDLVSNEEDIIEQPPYGSGGPTHGTDLPAAGAAGSSSAGSVIDNTSLGTFAGGYGHGRPLNVHYSPNSMWRNSAGGPANHHHHHHHAGSSLVMVRRRDHAPSSFPSRSDSPIDYSGCHPLGSCHDLDAPDDDHHHHHLPSELLAPTPPMY</sequence>
<feature type="region of interest" description="Disordered" evidence="1">
    <location>
        <begin position="1103"/>
        <end position="1124"/>
    </location>
</feature>
<feature type="region of interest" description="Disordered" evidence="1">
    <location>
        <begin position="355"/>
        <end position="415"/>
    </location>
</feature>
<feature type="region of interest" description="Disordered" evidence="1">
    <location>
        <begin position="147"/>
        <end position="172"/>
    </location>
</feature>
<feature type="region of interest" description="Disordered" evidence="1">
    <location>
        <begin position="493"/>
        <end position="580"/>
    </location>
</feature>
<feature type="compositionally biased region" description="Basic and acidic residues" evidence="1">
    <location>
        <begin position="534"/>
        <end position="550"/>
    </location>
</feature>
<feature type="region of interest" description="Disordered" evidence="1">
    <location>
        <begin position="1212"/>
        <end position="1232"/>
    </location>
</feature>
<feature type="compositionally biased region" description="Low complexity" evidence="1">
    <location>
        <begin position="554"/>
        <end position="567"/>
    </location>
</feature>
<feature type="compositionally biased region" description="Polar residues" evidence="1">
    <location>
        <begin position="493"/>
        <end position="512"/>
    </location>
</feature>
<name>A0A8W7PPJ2_ANOCL</name>
<feature type="compositionally biased region" description="Low complexity" evidence="1">
    <location>
        <begin position="1170"/>
        <end position="1180"/>
    </location>
</feature>
<protein>
    <submittedName>
        <fullName evidence="2">Uncharacterized protein</fullName>
    </submittedName>
</protein>
<feature type="compositionally biased region" description="Low complexity" evidence="1">
    <location>
        <begin position="1013"/>
        <end position="1028"/>
    </location>
</feature>
<evidence type="ECO:0000256" key="1">
    <source>
        <dbReference type="SAM" id="MobiDB-lite"/>
    </source>
</evidence>
<feature type="compositionally biased region" description="Low complexity" evidence="1">
    <location>
        <begin position="15"/>
        <end position="26"/>
    </location>
</feature>
<evidence type="ECO:0000313" key="2">
    <source>
        <dbReference type="EnsemblMetazoa" id="ACOM035561-PA.1"/>
    </source>
</evidence>
<feature type="region of interest" description="Disordered" evidence="1">
    <location>
        <begin position="1272"/>
        <end position="1291"/>
    </location>
</feature>
<feature type="region of interest" description="Disordered" evidence="1">
    <location>
        <begin position="823"/>
        <end position="874"/>
    </location>
</feature>
<feature type="region of interest" description="Disordered" evidence="1">
    <location>
        <begin position="448"/>
        <end position="478"/>
    </location>
</feature>
<feature type="compositionally biased region" description="Gly residues" evidence="1">
    <location>
        <begin position="825"/>
        <end position="839"/>
    </location>
</feature>
<feature type="compositionally biased region" description="Low complexity" evidence="1">
    <location>
        <begin position="249"/>
        <end position="258"/>
    </location>
</feature>
<dbReference type="VEuPathDB" id="VectorBase:ACON2_036841"/>
<feature type="compositionally biased region" description="Polar residues" evidence="1">
    <location>
        <begin position="280"/>
        <end position="301"/>
    </location>
</feature>
<reference evidence="2" key="1">
    <citation type="submission" date="2022-08" db="UniProtKB">
        <authorList>
            <consortium name="EnsemblMetazoa"/>
        </authorList>
    </citation>
    <scope>IDENTIFICATION</scope>
</reference>